<dbReference type="Proteomes" id="UP000663834">
    <property type="component" value="Unassembled WGS sequence"/>
</dbReference>
<organism evidence="5 7">
    <name type="scientific">Rotaria magnacalcarata</name>
    <dbReference type="NCBI Taxonomy" id="392030"/>
    <lineage>
        <taxon>Eukaryota</taxon>
        <taxon>Metazoa</taxon>
        <taxon>Spiralia</taxon>
        <taxon>Gnathifera</taxon>
        <taxon>Rotifera</taxon>
        <taxon>Eurotatoria</taxon>
        <taxon>Bdelloidea</taxon>
        <taxon>Philodinida</taxon>
        <taxon>Philodinidae</taxon>
        <taxon>Rotaria</taxon>
    </lineage>
</organism>
<evidence type="ECO:0000313" key="7">
    <source>
        <dbReference type="Proteomes" id="UP000663887"/>
    </source>
</evidence>
<evidence type="ECO:0000256" key="1">
    <source>
        <dbReference type="SAM" id="MobiDB-lite"/>
    </source>
</evidence>
<dbReference type="EMBL" id="CAJNOW010000091">
    <property type="protein sequence ID" value="CAF1232644.1"/>
    <property type="molecule type" value="Genomic_DNA"/>
</dbReference>
<dbReference type="Proteomes" id="UP000663856">
    <property type="component" value="Unassembled WGS sequence"/>
</dbReference>
<feature type="region of interest" description="Disordered" evidence="1">
    <location>
        <begin position="150"/>
        <end position="182"/>
    </location>
</feature>
<reference evidence="5" key="1">
    <citation type="submission" date="2021-02" db="EMBL/GenBank/DDBJ databases">
        <authorList>
            <person name="Nowell W R."/>
        </authorList>
    </citation>
    <scope>NUCLEOTIDE SEQUENCE</scope>
</reference>
<gene>
    <name evidence="2" type="ORF">KQP761_LOCUS1383</name>
    <name evidence="3" type="ORF">MBJ925_LOCUS14203</name>
    <name evidence="6" type="ORF">UXM345_LOCUS4721</name>
    <name evidence="4" type="ORF">WKI299_LOCUS24351</name>
    <name evidence="5" type="ORF">XDN619_LOCUS30811</name>
</gene>
<dbReference type="Proteomes" id="UP000663887">
    <property type="component" value="Unassembled WGS sequence"/>
</dbReference>
<feature type="region of interest" description="Disordered" evidence="1">
    <location>
        <begin position="22"/>
        <end position="93"/>
    </location>
</feature>
<feature type="compositionally biased region" description="Acidic residues" evidence="1">
    <location>
        <begin position="228"/>
        <end position="242"/>
    </location>
</feature>
<dbReference type="EMBL" id="CAJNRG010015331">
    <property type="protein sequence ID" value="CAF2164744.1"/>
    <property type="molecule type" value="Genomic_DNA"/>
</dbReference>
<evidence type="ECO:0000313" key="3">
    <source>
        <dbReference type="EMBL" id="CAF2057099.1"/>
    </source>
</evidence>
<accession>A0A816YPU0</accession>
<protein>
    <submittedName>
        <fullName evidence="5">Uncharacterized protein</fullName>
    </submittedName>
</protein>
<dbReference type="OrthoDB" id="10017421at2759"/>
<comment type="caution">
    <text evidence="5">The sequence shown here is derived from an EMBL/GenBank/DDBJ whole genome shotgun (WGS) entry which is preliminary data.</text>
</comment>
<name>A0A816YPU0_9BILA</name>
<dbReference type="Proteomes" id="UP000663824">
    <property type="component" value="Unassembled WGS sequence"/>
</dbReference>
<dbReference type="EMBL" id="CAJOBF010000331">
    <property type="protein sequence ID" value="CAF3799459.1"/>
    <property type="molecule type" value="Genomic_DNA"/>
</dbReference>
<evidence type="ECO:0000313" key="2">
    <source>
        <dbReference type="EMBL" id="CAF1232644.1"/>
    </source>
</evidence>
<evidence type="ECO:0000313" key="5">
    <source>
        <dbReference type="EMBL" id="CAF2164744.1"/>
    </source>
</evidence>
<dbReference type="Proteomes" id="UP000663842">
    <property type="component" value="Unassembled WGS sequence"/>
</dbReference>
<sequence length="601" mass="69227">MPTSSQSKILSVIDYQLVQKQPNGQDEVSKLNVHSSANKNSLNETKRRHSKDERRASIENKNGESNRATSPFNSNARRLSSSKNNDGKNSNFVPATIRNIRKCQRHFRCMHHDHSYPSFRKGLQSARVTQRAADILHVPVINLNNMAQNQSRIPSSSVNGNDNRQNRTVHTNDGTKSTLVDGTMKLSQYYRNSIDSEDDTQIENNNQSKQIKKYPTPVSADENTTSESDVDQGDDDNDDNNNDDSKHERRSSLLNENARRLLILGTIRPSKTFYKNLSDADADHLMEYFRKMKTSHQRLTSEEIHQELSTKFVEYKPKIFFDSASVTKHQVTDIEKIVEQYADKIRTQKAEFARLDNPMRFVIRQLDNDKPLTIIPREYNDCFITLVTRSDPLRKSDLVTGLVQENLLEDVKANSLDISYFPGGVNYDVPRDEIDENGQMNLETYQKLKKRLNSRKVWYFDGPPEKKPNAFLATVPPDTTITIDHQRLLDALYDRLRSSSTNANCTIEQQILSIEFSPLSCIFNSSDMSNQFIVDCDTMETKQKLLEKPLKIVSNKHSVNLELQSYDENIQREYEKFIKSEKYRELIKNHDSAVKRTSKTK</sequence>
<dbReference type="EMBL" id="CAJNRE010006603">
    <property type="protein sequence ID" value="CAF2057099.1"/>
    <property type="molecule type" value="Genomic_DNA"/>
</dbReference>
<feature type="compositionally biased region" description="Polar residues" evidence="1">
    <location>
        <begin position="65"/>
        <end position="79"/>
    </location>
</feature>
<proteinExistence type="predicted"/>
<feature type="compositionally biased region" description="Basic and acidic residues" evidence="1">
    <location>
        <begin position="50"/>
        <end position="64"/>
    </location>
</feature>
<feature type="compositionally biased region" description="Low complexity" evidence="1">
    <location>
        <begin position="81"/>
        <end position="91"/>
    </location>
</feature>
<dbReference type="AlphaFoldDB" id="A0A816YPU0"/>
<dbReference type="EMBL" id="CAJNRF010010420">
    <property type="protein sequence ID" value="CAF2120762.1"/>
    <property type="molecule type" value="Genomic_DNA"/>
</dbReference>
<evidence type="ECO:0000313" key="4">
    <source>
        <dbReference type="EMBL" id="CAF2120762.1"/>
    </source>
</evidence>
<feature type="region of interest" description="Disordered" evidence="1">
    <location>
        <begin position="194"/>
        <end position="252"/>
    </location>
</feature>
<evidence type="ECO:0000313" key="6">
    <source>
        <dbReference type="EMBL" id="CAF3799459.1"/>
    </source>
</evidence>
<feature type="compositionally biased region" description="Polar residues" evidence="1">
    <location>
        <begin position="22"/>
        <end position="43"/>
    </location>
</feature>